<dbReference type="PIRSF" id="PIRSF033328">
    <property type="entry name" value="Phest_Mll4975"/>
    <property type="match status" value="1"/>
</dbReference>
<dbReference type="EMBL" id="JBEPLU010000001">
    <property type="protein sequence ID" value="MET3525881.1"/>
    <property type="molecule type" value="Genomic_DNA"/>
</dbReference>
<evidence type="ECO:0000313" key="2">
    <source>
        <dbReference type="Proteomes" id="UP001549110"/>
    </source>
</evidence>
<reference evidence="1 2" key="1">
    <citation type="submission" date="2024-06" db="EMBL/GenBank/DDBJ databases">
        <title>Genomic Encyclopedia of Type Strains, Phase IV (KMG-IV): sequencing the most valuable type-strain genomes for metagenomic binning, comparative biology and taxonomic classification.</title>
        <authorList>
            <person name="Goeker M."/>
        </authorList>
    </citation>
    <scope>NUCLEOTIDE SEQUENCE [LARGE SCALE GENOMIC DNA]</scope>
    <source>
        <strain evidence="1 2">DSM 17809</strain>
    </source>
</reference>
<dbReference type="SUPFAM" id="SSF55144">
    <property type="entry name" value="LigT-like"/>
    <property type="match status" value="1"/>
</dbReference>
<protein>
    <submittedName>
        <fullName evidence="1">Phosphonate metabolism protein</fullName>
    </submittedName>
</protein>
<keyword evidence="2" id="KW-1185">Reference proteome</keyword>
<comment type="caution">
    <text evidence="1">The sequence shown here is derived from an EMBL/GenBank/DDBJ whole genome shotgun (WGS) entry which is preliminary data.</text>
</comment>
<dbReference type="Gene3D" id="3.90.1140.10">
    <property type="entry name" value="Cyclic phosphodiesterase"/>
    <property type="match status" value="1"/>
</dbReference>
<dbReference type="Pfam" id="PF06299">
    <property type="entry name" value="DUF1045"/>
    <property type="match status" value="1"/>
</dbReference>
<accession>A0ABV2EHM6</accession>
<dbReference type="InterPro" id="IPR009389">
    <property type="entry name" value="DUF1045"/>
</dbReference>
<sequence>MTARYAIYYAPAQGDDLLRTAAAWLGRDAYDGRLQPRPAAARLPGLDLDALTADPRGYGFHATLKAPFELTEGATEDELLDFARAFAASREAFEARLAPAALGRFLALRLEAPTPKMNELAEACVKAFDPFRAPLSDFDLARRRKAPLTPKQDARLVEWGYPYVFEDFRFHMTLTNSIADEAVRGQVLEVLQGLFPAQTHRFDAVAVFKQDTRNAPFHVIARPAFAGASVSP</sequence>
<proteinExistence type="predicted"/>
<dbReference type="Proteomes" id="UP001549110">
    <property type="component" value="Unassembled WGS sequence"/>
</dbReference>
<organism evidence="1 2">
    <name type="scientific">Phenylobacterium koreense</name>
    <dbReference type="NCBI Taxonomy" id="266125"/>
    <lineage>
        <taxon>Bacteria</taxon>
        <taxon>Pseudomonadati</taxon>
        <taxon>Pseudomonadota</taxon>
        <taxon>Alphaproteobacteria</taxon>
        <taxon>Caulobacterales</taxon>
        <taxon>Caulobacteraceae</taxon>
        <taxon>Phenylobacterium</taxon>
    </lineage>
</organism>
<gene>
    <name evidence="1" type="ORF">ABID41_000976</name>
</gene>
<evidence type="ECO:0000313" key="1">
    <source>
        <dbReference type="EMBL" id="MET3525881.1"/>
    </source>
</evidence>
<dbReference type="RefSeq" id="WP_331930973.1">
    <property type="nucleotide sequence ID" value="NZ_JBEPLU010000001.1"/>
</dbReference>
<dbReference type="InterPro" id="IPR009097">
    <property type="entry name" value="Cyclic_Pdiesterase"/>
</dbReference>
<name>A0ABV2EHM6_9CAUL</name>